<feature type="domain" description="CARDB" evidence="3">
    <location>
        <begin position="510"/>
        <end position="578"/>
    </location>
</feature>
<dbReference type="Proteomes" id="UP000011555">
    <property type="component" value="Unassembled WGS sequence"/>
</dbReference>
<feature type="region of interest" description="Disordered" evidence="1">
    <location>
        <begin position="53"/>
        <end position="81"/>
    </location>
</feature>
<dbReference type="EMBL" id="CP019285">
    <property type="protein sequence ID" value="APW97249.1"/>
    <property type="molecule type" value="Genomic_DNA"/>
</dbReference>
<reference evidence="4 7" key="1">
    <citation type="journal article" date="2011" name="J. Bacteriol.">
        <title>Genome sequence of Halobiforma lacisalsi AJ5, an extremely halophilic archaeon which harbors a bop gene.</title>
        <authorList>
            <person name="Jiang X."/>
            <person name="Wang S."/>
            <person name="Cheng H."/>
            <person name="Huo Y."/>
            <person name="Zhang X."/>
            <person name="Zhu X."/>
            <person name="Han X."/>
            <person name="Ni P."/>
            <person name="Wu M."/>
        </authorList>
    </citation>
    <scope>NUCLEOTIDE SEQUENCE [LARGE SCALE GENOMIC DNA]</scope>
    <source>
        <strain evidence="4 7">AJ5</strain>
    </source>
</reference>
<dbReference type="Gene3D" id="2.60.40.10">
    <property type="entry name" value="Immunoglobulins"/>
    <property type="match status" value="1"/>
</dbReference>
<keyword evidence="6" id="KW-1185">Reference proteome</keyword>
<keyword evidence="2" id="KW-0472">Membrane</keyword>
<protein>
    <recommendedName>
        <fullName evidence="3">CARDB domain-containing protein</fullName>
    </recommendedName>
</protein>
<evidence type="ECO:0000313" key="5">
    <source>
        <dbReference type="EMBL" id="EMA33759.1"/>
    </source>
</evidence>
<dbReference type="InterPro" id="IPR011635">
    <property type="entry name" value="CARDB"/>
</dbReference>
<dbReference type="eggNOG" id="arCOG07560">
    <property type="taxonomic scope" value="Archaea"/>
</dbReference>
<reference evidence="4" key="3">
    <citation type="submission" date="2017-01" db="EMBL/GenBank/DDBJ databases">
        <authorList>
            <person name="Mah S.A."/>
            <person name="Swanson W.J."/>
            <person name="Moy G.W."/>
            <person name="Vacquier V.D."/>
        </authorList>
    </citation>
    <scope>NUCLEOTIDE SEQUENCE</scope>
    <source>
        <strain evidence="4">AJ5</strain>
    </source>
</reference>
<evidence type="ECO:0000256" key="2">
    <source>
        <dbReference type="SAM" id="Phobius"/>
    </source>
</evidence>
<evidence type="ECO:0000313" key="6">
    <source>
        <dbReference type="Proteomes" id="UP000011555"/>
    </source>
</evidence>
<keyword evidence="2" id="KW-0812">Transmembrane</keyword>
<evidence type="ECO:0000256" key="1">
    <source>
        <dbReference type="SAM" id="MobiDB-lite"/>
    </source>
</evidence>
<evidence type="ECO:0000313" key="7">
    <source>
        <dbReference type="Proteomes" id="UP000186547"/>
    </source>
</evidence>
<evidence type="ECO:0000259" key="3">
    <source>
        <dbReference type="Pfam" id="PF07705"/>
    </source>
</evidence>
<sequence>MTVSFEYTSVNYRVVFAVALLVASLPAGIGGVVLGTGSASPGASVGATDRTQQLEHVGPDPDPDPDSSTPSVSGSSDVLSYTTELRQIPKKPTYEAEIRFSVPDSVSEVEVDLDLEGTAEATVRSADGFESTADGVYRWTGETAAPSLLVTLPANRTGHDDRQSPTVSERDDGYSFVDAGDWAIVPVPQLRVYAQGSEPVGLESSATVDGSGATGGDVAVFGEVTEYERLVEGERLRLVVPAAADLQEAPDDVLETLAAGSQRLAVGERPDETFVVAAPTGVDWGSRGLQYGDADAWVRADAPLDEPDNVWLHEYVHVRQAYAGSPDATATDATWLVEAQAEYHAAQVALGTGLIGFEEFERFLERGERSPYADGILAEPGSWDDPHTDYVQGPLVYGEIDRRLRVVTDGDRTLVDVFRTLNARAANDRIAAADFYAALEEAGDASVREAAERYAETKALPSMWSRGEHEAAFDQPVPAIDYGHADPPLAVDGEPWERWETDEGRLAAVPAGTTVAVPVEVANVGDRAGSYDATLQVDGVPVDRAQGSLETGERATERLSWTPPEPGTYELRVGSETTTVIVRAPSSVAVADLDLEPREIDPGESAAVTATVEPADDRPAAAFVAVRTHEGVVAEAPVAVRAGETATITREVRFDEEGRHEVAVGDRVVTVTVGSLPLAELEEVPGFGVGVSLAALAAVLAGLVAFRRQ</sequence>
<dbReference type="AlphaFoldDB" id="M0LMR9"/>
<proteinExistence type="predicted"/>
<accession>M0LMR9</accession>
<dbReference type="InterPro" id="IPR013783">
    <property type="entry name" value="Ig-like_fold"/>
</dbReference>
<dbReference type="PATRIC" id="fig|358396.7.peg.1768"/>
<dbReference type="Proteomes" id="UP000186547">
    <property type="component" value="Chromosome"/>
</dbReference>
<reference evidence="5 6" key="2">
    <citation type="journal article" date="2014" name="PLoS Genet.">
        <title>Phylogenetically driven sequencing of extremely halophilic archaea reveals strategies for static and dynamic osmo-response.</title>
        <authorList>
            <person name="Becker E.A."/>
            <person name="Seitzer P.M."/>
            <person name="Tritt A."/>
            <person name="Larsen D."/>
            <person name="Krusor M."/>
            <person name="Yao A.I."/>
            <person name="Wu D."/>
            <person name="Madern D."/>
            <person name="Eisen J.A."/>
            <person name="Darling A.E."/>
            <person name="Facciotti M.T."/>
        </authorList>
    </citation>
    <scope>NUCLEOTIDE SEQUENCE [LARGE SCALE GENOMIC DNA]</scope>
    <source>
        <strain evidence="5 6">AJ5</strain>
    </source>
</reference>
<feature type="compositionally biased region" description="Low complexity" evidence="1">
    <location>
        <begin position="66"/>
        <end position="78"/>
    </location>
</feature>
<dbReference type="eggNOG" id="arCOG06334">
    <property type="taxonomic scope" value="Archaea"/>
</dbReference>
<dbReference type="KEGG" id="hlc:CHINAEXTREME05450"/>
<name>M0LMR9_NATLA</name>
<dbReference type="Pfam" id="PF07705">
    <property type="entry name" value="CARDB"/>
    <property type="match status" value="1"/>
</dbReference>
<feature type="transmembrane region" description="Helical" evidence="2">
    <location>
        <begin position="686"/>
        <end position="706"/>
    </location>
</feature>
<gene>
    <name evidence="5" type="ORF">C445_08724</name>
    <name evidence="4" type="ORF">CHINAEXTREME_05450</name>
</gene>
<organism evidence="5 6">
    <name type="scientific">Natronobacterium lacisalsi AJ5</name>
    <dbReference type="NCBI Taxonomy" id="358396"/>
    <lineage>
        <taxon>Archaea</taxon>
        <taxon>Methanobacteriati</taxon>
        <taxon>Methanobacteriota</taxon>
        <taxon>Stenosarchaea group</taxon>
        <taxon>Halobacteria</taxon>
        <taxon>Halobacteriales</taxon>
        <taxon>Natrialbaceae</taxon>
        <taxon>Natronobacterium</taxon>
    </lineage>
</organism>
<evidence type="ECO:0000313" key="4">
    <source>
        <dbReference type="EMBL" id="APW97249.1"/>
    </source>
</evidence>
<dbReference type="EMBL" id="AOLZ01000034">
    <property type="protein sequence ID" value="EMA33759.1"/>
    <property type="molecule type" value="Genomic_DNA"/>
</dbReference>
<keyword evidence="2" id="KW-1133">Transmembrane helix</keyword>